<dbReference type="PANTHER" id="PTHR23159:SF60">
    <property type="entry name" value="SPINDLE ASSEMBLY ABNORMAL PROTEIN 4"/>
    <property type="match status" value="1"/>
</dbReference>
<dbReference type="Gene3D" id="1.10.287.1490">
    <property type="match status" value="1"/>
</dbReference>
<dbReference type="OrthoDB" id="2121607at2759"/>
<organism>
    <name type="scientific">Culex quinquefasciatus</name>
    <name type="common">Southern house mosquito</name>
    <name type="synonym">Culex pungens</name>
    <dbReference type="NCBI Taxonomy" id="7176"/>
    <lineage>
        <taxon>Eukaryota</taxon>
        <taxon>Metazoa</taxon>
        <taxon>Ecdysozoa</taxon>
        <taxon>Arthropoda</taxon>
        <taxon>Hexapoda</taxon>
        <taxon>Insecta</taxon>
        <taxon>Pterygota</taxon>
        <taxon>Neoptera</taxon>
        <taxon>Endopterygota</taxon>
        <taxon>Diptera</taxon>
        <taxon>Nematocera</taxon>
        <taxon>Culicoidea</taxon>
        <taxon>Culicidae</taxon>
        <taxon>Culicinae</taxon>
        <taxon>Culicini</taxon>
        <taxon>Culex</taxon>
        <taxon>Culex</taxon>
    </lineage>
</organism>
<dbReference type="VEuPathDB" id="VectorBase:CPIJ003891"/>
<keyword evidence="1" id="KW-0175">Coiled coil</keyword>
<dbReference type="STRING" id="7176.B0WA25"/>
<gene>
    <name evidence="4" type="primary">6035348</name>
    <name evidence="3" type="ORF">CpipJ_CPIJ003891</name>
</gene>
<dbReference type="AlphaFoldDB" id="B0WA25"/>
<dbReference type="eggNOG" id="ENOG502SFS6">
    <property type="taxonomic scope" value="Eukaryota"/>
</dbReference>
<name>B0WA25_CULQU</name>
<accession>B0WA25</accession>
<evidence type="ECO:0000313" key="5">
    <source>
        <dbReference type="Proteomes" id="UP000002320"/>
    </source>
</evidence>
<feature type="region of interest" description="Disordered" evidence="2">
    <location>
        <begin position="662"/>
        <end position="716"/>
    </location>
</feature>
<keyword evidence="5" id="KW-1185">Reference proteome</keyword>
<dbReference type="EnsemblMetazoa" id="CPIJ003891-RA">
    <property type="protein sequence ID" value="CPIJ003891-PA"/>
    <property type="gene ID" value="CPIJ003891"/>
</dbReference>
<feature type="coiled-coil region" evidence="1">
    <location>
        <begin position="404"/>
        <end position="431"/>
    </location>
</feature>
<evidence type="ECO:0000256" key="2">
    <source>
        <dbReference type="SAM" id="MobiDB-lite"/>
    </source>
</evidence>
<dbReference type="InParanoid" id="B0WA25"/>
<dbReference type="Proteomes" id="UP000002320">
    <property type="component" value="Unassembled WGS sequence"/>
</dbReference>
<reference evidence="4" key="2">
    <citation type="submission" date="2021-02" db="UniProtKB">
        <authorList>
            <consortium name="EnsemblMetazoa"/>
        </authorList>
    </citation>
    <scope>IDENTIFICATION</scope>
    <source>
        <strain evidence="4">JHB</strain>
    </source>
</reference>
<dbReference type="PANTHER" id="PTHR23159">
    <property type="entry name" value="CENTROSOMAL PROTEIN 2"/>
    <property type="match status" value="1"/>
</dbReference>
<dbReference type="HOGENOM" id="CLU_430964_0_0_1"/>
<dbReference type="EMBL" id="DS231868">
    <property type="protein sequence ID" value="EDS40758.1"/>
    <property type="molecule type" value="Genomic_DNA"/>
</dbReference>
<reference evidence="3" key="1">
    <citation type="submission" date="2007-03" db="EMBL/GenBank/DDBJ databases">
        <title>Annotation of Culex pipiens quinquefasciatus.</title>
        <authorList>
            <consortium name="The Broad Institute Genome Sequencing Platform"/>
            <person name="Atkinson P.W."/>
            <person name="Hemingway J."/>
            <person name="Christensen B.M."/>
            <person name="Higgs S."/>
            <person name="Kodira C."/>
            <person name="Hannick L."/>
            <person name="Megy K."/>
            <person name="O'Leary S."/>
            <person name="Pearson M."/>
            <person name="Haas B.J."/>
            <person name="Mauceli E."/>
            <person name="Wortman J.R."/>
            <person name="Lee N.H."/>
            <person name="Guigo R."/>
            <person name="Stanke M."/>
            <person name="Alvarado L."/>
            <person name="Amedeo P."/>
            <person name="Antoine C.H."/>
            <person name="Arensburger P."/>
            <person name="Bidwell S.L."/>
            <person name="Crawford M."/>
            <person name="Camaro F."/>
            <person name="Devon K."/>
            <person name="Engels R."/>
            <person name="Hammond M."/>
            <person name="Howarth C."/>
            <person name="Koehrsen M."/>
            <person name="Lawson D."/>
            <person name="Montgomery P."/>
            <person name="Nene V."/>
            <person name="Nusbaum C."/>
            <person name="Puiu D."/>
            <person name="Romero-Severson J."/>
            <person name="Severson D.W."/>
            <person name="Shumway M."/>
            <person name="Sisk P."/>
            <person name="Stolte C."/>
            <person name="Zeng Q."/>
            <person name="Eisenstadt E."/>
            <person name="Fraser-Liggett C."/>
            <person name="Strausberg R."/>
            <person name="Galagan J."/>
            <person name="Birren B."/>
            <person name="Collins F.H."/>
        </authorList>
    </citation>
    <scope>NUCLEOTIDE SEQUENCE [LARGE SCALE GENOMIC DNA]</scope>
    <source>
        <strain evidence="3">JHB</strain>
    </source>
</reference>
<dbReference type="OMA" id="WGWISEK"/>
<dbReference type="KEGG" id="cqu:CpipJ_CPIJ003891"/>
<protein>
    <submittedName>
        <fullName evidence="3 4">Uncharacterized protein</fullName>
    </submittedName>
</protein>
<proteinExistence type="predicted"/>
<feature type="coiled-coil region" evidence="1">
    <location>
        <begin position="186"/>
        <end position="328"/>
    </location>
</feature>
<dbReference type="FunCoup" id="B0WA25">
    <property type="interactions" value="389"/>
</dbReference>
<evidence type="ECO:0000313" key="4">
    <source>
        <dbReference type="EnsemblMetazoa" id="CPIJ003891-PA"/>
    </source>
</evidence>
<dbReference type="VEuPathDB" id="VectorBase:CQUJHB016195"/>
<feature type="compositionally biased region" description="Basic and acidic residues" evidence="2">
    <location>
        <begin position="700"/>
        <end position="716"/>
    </location>
</feature>
<evidence type="ECO:0000256" key="1">
    <source>
        <dbReference type="SAM" id="Coils"/>
    </source>
</evidence>
<evidence type="ECO:0000313" key="3">
    <source>
        <dbReference type="EMBL" id="EDS40758.1"/>
    </source>
</evidence>
<sequence length="716" mass="81560">MSASVVSCSGFRQPVPVQFNHTHTSAPIVHSPLFTARRTSKTISNRAEKLEQQQLQKRTRAARERGTKATTEARIAYSLSTVASRWPGRLNILRKGRLIMSANQTIIADVNSLTVDELAEQYRRLAETYKTLKRTYEDELQTSYELRRNYQTAQESVTYMTAELDSIDTVHKVELEKVGERYSQSLTALKETNSELKQQNTAQETTIESLQQQINQLNEKIEELESAGSKADSTAGNVSLSTEKESFLERENEELKQLVSDQQEKIDTLMLQMVNSESKLENLKEKLACIEDNLSAKKQELEELQTMLESTQEENMRLNADLAALNSVPDDANKKGNSLFAEVDDQRQKMIDMLQTQRKRYLEMKKLHTESQFQIRRLTRENRELCDDIRTCSELFLKADSSFRDEMNRQISQLTEEVQRLRDQLASTERLLVDRTGGTGWVDPFVAYYRNETNTLKTQLFQSQMAKRLVDEICFEAQQDLAKWRFEALKSRYTIINRESLLEEHEIAFPSFDSLQAGIHIDDNLIRQAKPHISFSMGTAKTDQKQSELDLLADLHIDVTIPAVDTLSKLKTPSLLLPPPPPPPPPAFTSAPTAKIKEEILTPLATPLVTPVQSPRSVKKEVRTAERSTPLVYRNLVFTPNDKPLSEKKNPPASEAVVAAAEGKENVPCAEPQQSQSQSKSWGWISEKRTKNNVVIRRFKFPDRKATPANEKQTEQ</sequence>